<evidence type="ECO:0000313" key="2">
    <source>
        <dbReference type="EMBL" id="KAK4430971.1"/>
    </source>
</evidence>
<keyword evidence="3" id="KW-1185">Reference proteome</keyword>
<gene>
    <name evidence="2" type="ORF">Salat_0859100</name>
</gene>
<comment type="caution">
    <text evidence="2">The sequence shown here is derived from an EMBL/GenBank/DDBJ whole genome shotgun (WGS) entry which is preliminary data.</text>
</comment>
<proteinExistence type="predicted"/>
<accession>A0AAE2CQN3</accession>
<feature type="coiled-coil region" evidence="1">
    <location>
        <begin position="104"/>
        <end position="159"/>
    </location>
</feature>
<sequence>MKDLVAWWKQAREELKTSSSKVAEMEGEKLNPNWAITTRSSVLRTHVGQDFFELYKACCLDRDQVLLAQTPHARVEEHLAHVLMQASTFVHNLSLKCLMFRYDKAVAEQKIRELQEGFDHAQAKEREALESKVATDAQVADLESKVAALEAQLSATFLENKKKVAEALESGRTEGFSADLLAGKVEGIVEGRETFLQSEEYKKSVSDTRLQGARDFLKALAFKLAVNIQSTHFLNEGFDKCISQIQHLQGFVEGFDQNQLDSSLDATL</sequence>
<evidence type="ECO:0000313" key="3">
    <source>
        <dbReference type="Proteomes" id="UP001293254"/>
    </source>
</evidence>
<name>A0AAE2CQN3_9LAMI</name>
<reference evidence="2" key="2">
    <citation type="journal article" date="2024" name="Plant">
        <title>Genomic evolution and insights into agronomic trait innovations of Sesamum species.</title>
        <authorList>
            <person name="Miao H."/>
            <person name="Wang L."/>
            <person name="Qu L."/>
            <person name="Liu H."/>
            <person name="Sun Y."/>
            <person name="Le M."/>
            <person name="Wang Q."/>
            <person name="Wei S."/>
            <person name="Zheng Y."/>
            <person name="Lin W."/>
            <person name="Duan Y."/>
            <person name="Cao H."/>
            <person name="Xiong S."/>
            <person name="Wang X."/>
            <person name="Wei L."/>
            <person name="Li C."/>
            <person name="Ma Q."/>
            <person name="Ju M."/>
            <person name="Zhao R."/>
            <person name="Li G."/>
            <person name="Mu C."/>
            <person name="Tian Q."/>
            <person name="Mei H."/>
            <person name="Zhang T."/>
            <person name="Gao T."/>
            <person name="Zhang H."/>
        </authorList>
    </citation>
    <scope>NUCLEOTIDE SEQUENCE</scope>
    <source>
        <strain evidence="2">3651</strain>
    </source>
</reference>
<evidence type="ECO:0000256" key="1">
    <source>
        <dbReference type="SAM" id="Coils"/>
    </source>
</evidence>
<dbReference type="EMBL" id="JACGWO010000003">
    <property type="protein sequence ID" value="KAK4430971.1"/>
    <property type="molecule type" value="Genomic_DNA"/>
</dbReference>
<reference evidence="2" key="1">
    <citation type="submission" date="2020-06" db="EMBL/GenBank/DDBJ databases">
        <authorList>
            <person name="Li T."/>
            <person name="Hu X."/>
            <person name="Zhang T."/>
            <person name="Song X."/>
            <person name="Zhang H."/>
            <person name="Dai N."/>
            <person name="Sheng W."/>
            <person name="Hou X."/>
            <person name="Wei L."/>
        </authorList>
    </citation>
    <scope>NUCLEOTIDE SEQUENCE</scope>
    <source>
        <strain evidence="2">3651</strain>
        <tissue evidence="2">Leaf</tissue>
    </source>
</reference>
<protein>
    <submittedName>
        <fullName evidence="2">Uncharacterized protein</fullName>
    </submittedName>
</protein>
<dbReference type="Proteomes" id="UP001293254">
    <property type="component" value="Unassembled WGS sequence"/>
</dbReference>
<keyword evidence="1" id="KW-0175">Coiled coil</keyword>
<dbReference type="AlphaFoldDB" id="A0AAE2CQN3"/>
<organism evidence="2 3">
    <name type="scientific">Sesamum alatum</name>
    <dbReference type="NCBI Taxonomy" id="300844"/>
    <lineage>
        <taxon>Eukaryota</taxon>
        <taxon>Viridiplantae</taxon>
        <taxon>Streptophyta</taxon>
        <taxon>Embryophyta</taxon>
        <taxon>Tracheophyta</taxon>
        <taxon>Spermatophyta</taxon>
        <taxon>Magnoliopsida</taxon>
        <taxon>eudicotyledons</taxon>
        <taxon>Gunneridae</taxon>
        <taxon>Pentapetalae</taxon>
        <taxon>asterids</taxon>
        <taxon>lamiids</taxon>
        <taxon>Lamiales</taxon>
        <taxon>Pedaliaceae</taxon>
        <taxon>Sesamum</taxon>
    </lineage>
</organism>